<dbReference type="OrthoDB" id="497880at2759"/>
<feature type="transmembrane region" description="Helical" evidence="7">
    <location>
        <begin position="104"/>
        <end position="123"/>
    </location>
</feature>
<dbReference type="InterPro" id="IPR020846">
    <property type="entry name" value="MFS_dom"/>
</dbReference>
<keyword evidence="2" id="KW-0813">Transport</keyword>
<dbReference type="Gene3D" id="1.20.1250.20">
    <property type="entry name" value="MFS general substrate transporter like domains"/>
    <property type="match status" value="2"/>
</dbReference>
<dbReference type="Proteomes" id="UP000887568">
    <property type="component" value="Unplaced"/>
</dbReference>
<evidence type="ECO:0000256" key="6">
    <source>
        <dbReference type="SAM" id="MobiDB-lite"/>
    </source>
</evidence>
<evidence type="ECO:0000259" key="8">
    <source>
        <dbReference type="PROSITE" id="PS50850"/>
    </source>
</evidence>
<protein>
    <recommendedName>
        <fullName evidence="8">Major facilitator superfamily (MFS) profile domain-containing protein</fullName>
    </recommendedName>
</protein>
<dbReference type="OMA" id="TESMAYC"/>
<keyword evidence="5 7" id="KW-0472">Membrane</keyword>
<feature type="domain" description="Major facilitator superfamily (MFS) profile" evidence="8">
    <location>
        <begin position="247"/>
        <end position="339"/>
    </location>
</feature>
<comment type="subcellular location">
    <subcellularLocation>
        <location evidence="1">Membrane</location>
        <topology evidence="1">Multi-pass membrane protein</topology>
    </subcellularLocation>
</comment>
<dbReference type="PANTHER" id="PTHR23506:SF26">
    <property type="entry name" value="MFS-TYPE TRANSPORTER SLC18B1"/>
    <property type="match status" value="1"/>
</dbReference>
<dbReference type="PANTHER" id="PTHR23506">
    <property type="entry name" value="GH10249P"/>
    <property type="match status" value="1"/>
</dbReference>
<dbReference type="InterPro" id="IPR011701">
    <property type="entry name" value="MFS"/>
</dbReference>
<accession>A0A914AGT2</accession>
<reference evidence="9" key="1">
    <citation type="submission" date="2022-11" db="UniProtKB">
        <authorList>
            <consortium name="EnsemblMetazoa"/>
        </authorList>
    </citation>
    <scope>IDENTIFICATION</scope>
</reference>
<organism evidence="9 10">
    <name type="scientific">Patiria miniata</name>
    <name type="common">Bat star</name>
    <name type="synonym">Asterina miniata</name>
    <dbReference type="NCBI Taxonomy" id="46514"/>
    <lineage>
        <taxon>Eukaryota</taxon>
        <taxon>Metazoa</taxon>
        <taxon>Echinodermata</taxon>
        <taxon>Eleutherozoa</taxon>
        <taxon>Asterozoa</taxon>
        <taxon>Asteroidea</taxon>
        <taxon>Valvatacea</taxon>
        <taxon>Valvatida</taxon>
        <taxon>Asterinidae</taxon>
        <taxon>Patiria</taxon>
    </lineage>
</organism>
<evidence type="ECO:0000256" key="2">
    <source>
        <dbReference type="ARBA" id="ARBA00022448"/>
    </source>
</evidence>
<dbReference type="GO" id="GO:0022857">
    <property type="term" value="F:transmembrane transporter activity"/>
    <property type="evidence" value="ECO:0007669"/>
    <property type="project" value="InterPro"/>
</dbReference>
<evidence type="ECO:0000313" key="10">
    <source>
        <dbReference type="Proteomes" id="UP000887568"/>
    </source>
</evidence>
<feature type="transmembrane region" description="Helical" evidence="7">
    <location>
        <begin position="135"/>
        <end position="154"/>
    </location>
</feature>
<dbReference type="GeneID" id="119733903"/>
<sequence length="339" mass="35798">MADRSPSEESNLNAPPIAPNGNDQVTENNQWQETSLDVTPTNPSNPAAASDGDSAAAPRSKFTFHQKIIFLSAGLTSFSTWSSYAIISVFFATEAEAKGMSQTVVGLVFSCYFIASGIGAPIWGKVLPRFGARFVFLAGAFVTGGCSVLLGFVVDMPTLATFTGFTFAIRTLEGLGSSACNTAIGAILTYTFKDKVGVATAGGFKLPFLVNGGFVWACVAVNYFLMPKIGGQHEETGPMIEVMKLPAVWVVLLASSFSFLAYSALDPVLALHLKQLGYSVTGISLVFAGWGAAYAVTATLWGYIVDKKGISRILMVMGVFASAIGFILIGPSPFFNIPP</sequence>
<evidence type="ECO:0000256" key="1">
    <source>
        <dbReference type="ARBA" id="ARBA00004141"/>
    </source>
</evidence>
<feature type="compositionally biased region" description="Polar residues" evidence="6">
    <location>
        <begin position="21"/>
        <end position="45"/>
    </location>
</feature>
<evidence type="ECO:0000313" key="9">
    <source>
        <dbReference type="EnsemblMetazoa" id="XP_038063195.1"/>
    </source>
</evidence>
<proteinExistence type="predicted"/>
<dbReference type="InterPro" id="IPR050930">
    <property type="entry name" value="MFS_Vesicular_Transporter"/>
</dbReference>
<evidence type="ECO:0000256" key="4">
    <source>
        <dbReference type="ARBA" id="ARBA00022989"/>
    </source>
</evidence>
<evidence type="ECO:0000256" key="3">
    <source>
        <dbReference type="ARBA" id="ARBA00022692"/>
    </source>
</evidence>
<evidence type="ECO:0000256" key="5">
    <source>
        <dbReference type="ARBA" id="ARBA00023136"/>
    </source>
</evidence>
<feature type="transmembrane region" description="Helical" evidence="7">
    <location>
        <begin position="313"/>
        <end position="335"/>
    </location>
</feature>
<dbReference type="PROSITE" id="PS50850">
    <property type="entry name" value="MFS"/>
    <property type="match status" value="1"/>
</dbReference>
<feature type="transmembrane region" description="Helical" evidence="7">
    <location>
        <begin position="208"/>
        <end position="226"/>
    </location>
</feature>
<keyword evidence="3 7" id="KW-0812">Transmembrane</keyword>
<dbReference type="SUPFAM" id="SSF103473">
    <property type="entry name" value="MFS general substrate transporter"/>
    <property type="match status" value="1"/>
</dbReference>
<dbReference type="RefSeq" id="XP_038063195.1">
    <property type="nucleotide sequence ID" value="XM_038207267.1"/>
</dbReference>
<dbReference type="GO" id="GO:0016020">
    <property type="term" value="C:membrane"/>
    <property type="evidence" value="ECO:0007669"/>
    <property type="project" value="UniProtKB-SubCell"/>
</dbReference>
<dbReference type="Pfam" id="PF07690">
    <property type="entry name" value="MFS_1"/>
    <property type="match status" value="2"/>
</dbReference>
<evidence type="ECO:0000256" key="7">
    <source>
        <dbReference type="SAM" id="Phobius"/>
    </source>
</evidence>
<feature type="region of interest" description="Disordered" evidence="6">
    <location>
        <begin position="1"/>
        <end position="54"/>
    </location>
</feature>
<dbReference type="AlphaFoldDB" id="A0A914AGT2"/>
<keyword evidence="10" id="KW-1185">Reference proteome</keyword>
<feature type="transmembrane region" description="Helical" evidence="7">
    <location>
        <begin position="277"/>
        <end position="301"/>
    </location>
</feature>
<dbReference type="InterPro" id="IPR036259">
    <property type="entry name" value="MFS_trans_sf"/>
</dbReference>
<feature type="transmembrane region" description="Helical" evidence="7">
    <location>
        <begin position="68"/>
        <end position="92"/>
    </location>
</feature>
<keyword evidence="4 7" id="KW-1133">Transmembrane helix</keyword>
<name>A0A914AGT2_PATMI</name>
<feature type="transmembrane region" description="Helical" evidence="7">
    <location>
        <begin position="247"/>
        <end position="265"/>
    </location>
</feature>
<dbReference type="EnsemblMetazoa" id="XM_038207267.1">
    <property type="protein sequence ID" value="XP_038063195.1"/>
    <property type="gene ID" value="LOC119733903"/>
</dbReference>